<sequence>MTTRKQSSPGSDARSQETISVNVTTSQAVKLTVLAIVIIGALVVAIRILAVKKGATGMYSKAEAIRKMHCLPPGSLEGDSLSPRDITSGCEPAENVGGLVLVDEYGTVRVNKGNRSSLGVETADNNPLVLITSVRMYRTYLQLLLPEVQIKVDDTEESRLTADSSTVIQVNPSSAIPRVQELREWLAVQPGKQDRTRPYARSAYHASENPRPLNSSRYTDEQDMEIFRFISNEAAMKISEGRGKKVPVRGNKIWEKAVEQGVAAPHPAQSLRTRWDRNIANRVAEFSERLAEERQKAAATEMTIVVVVVVGHFVVAVVVVGHFVVVVVVVGHFVVVVVVVGHFVVVVVVVGHFVVVVVVVGHF</sequence>
<gene>
    <name evidence="3" type="ORF">FOZ63_026302</name>
</gene>
<dbReference type="Proteomes" id="UP000553632">
    <property type="component" value="Unassembled WGS sequence"/>
</dbReference>
<feature type="transmembrane region" description="Helical" evidence="2">
    <location>
        <begin position="333"/>
        <end position="360"/>
    </location>
</feature>
<feature type="transmembrane region" description="Helical" evidence="2">
    <location>
        <begin position="304"/>
        <end position="327"/>
    </location>
</feature>
<dbReference type="Gene3D" id="1.10.10.60">
    <property type="entry name" value="Homeodomain-like"/>
    <property type="match status" value="1"/>
</dbReference>
<evidence type="ECO:0000256" key="1">
    <source>
        <dbReference type="SAM" id="MobiDB-lite"/>
    </source>
</evidence>
<keyword evidence="4" id="KW-1185">Reference proteome</keyword>
<evidence type="ECO:0000313" key="3">
    <source>
        <dbReference type="EMBL" id="KAF4700760.1"/>
    </source>
</evidence>
<keyword evidence="2" id="KW-0812">Transmembrane</keyword>
<feature type="non-terminal residue" evidence="3">
    <location>
        <position position="1"/>
    </location>
</feature>
<protein>
    <submittedName>
        <fullName evidence="3">Uncharacterized protein</fullName>
    </submittedName>
</protein>
<name>A0A7J6PZB6_PEROL</name>
<keyword evidence="2" id="KW-0472">Membrane</keyword>
<evidence type="ECO:0000313" key="4">
    <source>
        <dbReference type="Proteomes" id="UP000553632"/>
    </source>
</evidence>
<evidence type="ECO:0000256" key="2">
    <source>
        <dbReference type="SAM" id="Phobius"/>
    </source>
</evidence>
<dbReference type="AlphaFoldDB" id="A0A7J6PZB6"/>
<comment type="caution">
    <text evidence="3">The sequence shown here is derived from an EMBL/GenBank/DDBJ whole genome shotgun (WGS) entry which is preliminary data.</text>
</comment>
<feature type="transmembrane region" description="Helical" evidence="2">
    <location>
        <begin position="31"/>
        <end position="50"/>
    </location>
</feature>
<reference evidence="3 4" key="1">
    <citation type="submission" date="2020-04" db="EMBL/GenBank/DDBJ databases">
        <title>Perkinsus olseni comparative genomics.</title>
        <authorList>
            <person name="Bogema D.R."/>
        </authorList>
    </citation>
    <scope>NUCLEOTIDE SEQUENCE [LARGE SCALE GENOMIC DNA]</scope>
    <source>
        <strain evidence="3 4">ATCC PRA-207</strain>
    </source>
</reference>
<feature type="region of interest" description="Disordered" evidence="1">
    <location>
        <begin position="191"/>
        <end position="217"/>
    </location>
</feature>
<organism evidence="3 4">
    <name type="scientific">Perkinsus olseni</name>
    <name type="common">Perkinsus atlanticus</name>
    <dbReference type="NCBI Taxonomy" id="32597"/>
    <lineage>
        <taxon>Eukaryota</taxon>
        <taxon>Sar</taxon>
        <taxon>Alveolata</taxon>
        <taxon>Perkinsozoa</taxon>
        <taxon>Perkinsea</taxon>
        <taxon>Perkinsida</taxon>
        <taxon>Perkinsidae</taxon>
        <taxon>Perkinsus</taxon>
    </lineage>
</organism>
<dbReference type="EMBL" id="JABANO010037069">
    <property type="protein sequence ID" value="KAF4700760.1"/>
    <property type="molecule type" value="Genomic_DNA"/>
</dbReference>
<proteinExistence type="predicted"/>
<keyword evidence="2" id="KW-1133">Transmembrane helix</keyword>
<accession>A0A7J6PZB6</accession>